<accession>A0A9P0CRV2</accession>
<dbReference type="GO" id="GO:0005737">
    <property type="term" value="C:cytoplasm"/>
    <property type="evidence" value="ECO:0007669"/>
    <property type="project" value="TreeGrafter"/>
</dbReference>
<dbReference type="EC" id="4.3.2.7" evidence="2"/>
<dbReference type="SUPFAM" id="SSF110857">
    <property type="entry name" value="Gamma-glutamyl cyclotransferase-like"/>
    <property type="match status" value="1"/>
</dbReference>
<dbReference type="InterPro" id="IPR013024">
    <property type="entry name" value="GGCT-like"/>
</dbReference>
<sequence length="249" mass="28182">MSINIAELQTEVFYEETNALWVFAYGSLCWRPGIHFHKAVTGYVEGFQRRFWQGNTAHRGTKKQPGRVATLVEGQGTVHGIAFAISGEAAVPYLSQRECKLGGYVSHFTTFHPVHGEPFQALVYIADSTNSQWLGDADERTIAYEIINSRGPCGTNVEYVIRLANFMREHFSDENDCHLFKLEEEVLSLVASRKMCLKTLMGTGEGCVTFIRKKESDTFNYIADKKDARLDTFQYAMKIQGTKLRCLNL</sequence>
<organism evidence="5 6">
    <name type="scientific">Psylliodes chrysocephalus</name>
    <dbReference type="NCBI Taxonomy" id="3402493"/>
    <lineage>
        <taxon>Eukaryota</taxon>
        <taxon>Metazoa</taxon>
        <taxon>Ecdysozoa</taxon>
        <taxon>Arthropoda</taxon>
        <taxon>Hexapoda</taxon>
        <taxon>Insecta</taxon>
        <taxon>Pterygota</taxon>
        <taxon>Neoptera</taxon>
        <taxon>Endopterygota</taxon>
        <taxon>Coleoptera</taxon>
        <taxon>Polyphaga</taxon>
        <taxon>Cucujiformia</taxon>
        <taxon>Chrysomeloidea</taxon>
        <taxon>Chrysomelidae</taxon>
        <taxon>Galerucinae</taxon>
        <taxon>Alticini</taxon>
        <taxon>Psylliodes</taxon>
    </lineage>
</organism>
<comment type="similarity">
    <text evidence="1">Belongs to the gamma-glutamylcyclotransferase family. ChaC subfamily.</text>
</comment>
<dbReference type="GO" id="GO:0006751">
    <property type="term" value="P:glutathione catabolic process"/>
    <property type="evidence" value="ECO:0007669"/>
    <property type="project" value="InterPro"/>
</dbReference>
<dbReference type="InterPro" id="IPR036568">
    <property type="entry name" value="GGCT-like_sf"/>
</dbReference>
<dbReference type="CDD" id="cd06661">
    <property type="entry name" value="GGCT_like"/>
    <property type="match status" value="1"/>
</dbReference>
<evidence type="ECO:0000313" key="5">
    <source>
        <dbReference type="EMBL" id="CAH1103091.1"/>
    </source>
</evidence>
<comment type="catalytic activity">
    <reaction evidence="4">
        <text>glutathione = L-cysteinylglycine + 5-oxo-L-proline</text>
        <dbReference type="Rhea" id="RHEA:47724"/>
        <dbReference type="ChEBI" id="CHEBI:57925"/>
        <dbReference type="ChEBI" id="CHEBI:58402"/>
        <dbReference type="ChEBI" id="CHEBI:61694"/>
        <dbReference type="EC" id="4.3.2.7"/>
    </reaction>
</comment>
<evidence type="ECO:0000256" key="3">
    <source>
        <dbReference type="ARBA" id="ARBA00023239"/>
    </source>
</evidence>
<evidence type="ECO:0000313" key="6">
    <source>
        <dbReference type="Proteomes" id="UP001153636"/>
    </source>
</evidence>
<dbReference type="Proteomes" id="UP001153636">
    <property type="component" value="Chromosome 14"/>
</dbReference>
<dbReference type="AlphaFoldDB" id="A0A9P0CRV2"/>
<proteinExistence type="inferred from homology"/>
<dbReference type="Gene3D" id="3.10.490.10">
    <property type="entry name" value="Gamma-glutamyl cyclotransferase-like"/>
    <property type="match status" value="1"/>
</dbReference>
<dbReference type="GO" id="GO:0061928">
    <property type="term" value="F:glutathione specific gamma-glutamylcyclotransferase activity"/>
    <property type="evidence" value="ECO:0007669"/>
    <property type="project" value="UniProtKB-EC"/>
</dbReference>
<dbReference type="PANTHER" id="PTHR12192:SF26">
    <property type="entry name" value="GLUTATHIONE-SPECIFIC GAMMA-GLUTAMYLCYCLOTRANSFERASE 1"/>
    <property type="match status" value="1"/>
</dbReference>
<evidence type="ECO:0000256" key="2">
    <source>
        <dbReference type="ARBA" id="ARBA00012344"/>
    </source>
</evidence>
<evidence type="ECO:0000256" key="1">
    <source>
        <dbReference type="ARBA" id="ARBA00009662"/>
    </source>
</evidence>
<protein>
    <recommendedName>
        <fullName evidence="2">glutathione-specific gamma-glutamylcyclotransferase</fullName>
        <ecNumber evidence="2">4.3.2.7</ecNumber>
    </recommendedName>
</protein>
<dbReference type="OrthoDB" id="1933483at2759"/>
<evidence type="ECO:0000256" key="4">
    <source>
        <dbReference type="ARBA" id="ARBA00048073"/>
    </source>
</evidence>
<dbReference type="Pfam" id="PF04752">
    <property type="entry name" value="ChaC"/>
    <property type="match status" value="1"/>
</dbReference>
<keyword evidence="3" id="KW-0456">Lyase</keyword>
<dbReference type="InterPro" id="IPR006840">
    <property type="entry name" value="ChaC"/>
</dbReference>
<gene>
    <name evidence="5" type="ORF">PSYICH_LOCUS4492</name>
</gene>
<name>A0A9P0CRV2_9CUCU</name>
<dbReference type="PANTHER" id="PTHR12192">
    <property type="entry name" value="CATION TRANSPORT PROTEIN CHAC-RELATED"/>
    <property type="match status" value="1"/>
</dbReference>
<reference evidence="5" key="1">
    <citation type="submission" date="2022-01" db="EMBL/GenBank/DDBJ databases">
        <authorList>
            <person name="King R."/>
        </authorList>
    </citation>
    <scope>NUCLEOTIDE SEQUENCE</scope>
</reference>
<dbReference type="EMBL" id="OV651826">
    <property type="protein sequence ID" value="CAH1103091.1"/>
    <property type="molecule type" value="Genomic_DNA"/>
</dbReference>
<keyword evidence="6" id="KW-1185">Reference proteome</keyword>